<feature type="compositionally biased region" description="Polar residues" evidence="8">
    <location>
        <begin position="356"/>
        <end position="368"/>
    </location>
</feature>
<keyword evidence="1" id="KW-0399">Innate immunity</keyword>
<evidence type="ECO:0000256" key="2">
    <source>
        <dbReference type="ARBA" id="ARBA00022737"/>
    </source>
</evidence>
<dbReference type="GO" id="GO:0005829">
    <property type="term" value="C:cytosol"/>
    <property type="evidence" value="ECO:0007669"/>
    <property type="project" value="TreeGrafter"/>
</dbReference>
<dbReference type="Proteomes" id="UP000694906">
    <property type="component" value="Unplaced"/>
</dbReference>
<evidence type="ECO:0000313" key="9">
    <source>
        <dbReference type="Proteomes" id="UP000694906"/>
    </source>
</evidence>
<comment type="similarity">
    <text evidence="6">Belongs to the IFIT family.</text>
</comment>
<dbReference type="SMART" id="SM00028">
    <property type="entry name" value="TPR"/>
    <property type="match status" value="4"/>
</dbReference>
<dbReference type="GeneID" id="101714328"/>
<evidence type="ECO:0000256" key="6">
    <source>
        <dbReference type="ARBA" id="ARBA00038336"/>
    </source>
</evidence>
<evidence type="ECO:0000256" key="5">
    <source>
        <dbReference type="ARBA" id="ARBA00023118"/>
    </source>
</evidence>
<dbReference type="CTD" id="3437"/>
<evidence type="ECO:0000256" key="1">
    <source>
        <dbReference type="ARBA" id="ARBA00022588"/>
    </source>
</evidence>
<feature type="compositionally biased region" description="Polar residues" evidence="8">
    <location>
        <begin position="465"/>
        <end position="481"/>
    </location>
</feature>
<dbReference type="PANTHER" id="PTHR10271:SF3">
    <property type="entry name" value="INTERFERON-INDUCED PROTEIN WITH TETRATRICOPEPTIDE REPEATS 3"/>
    <property type="match status" value="1"/>
</dbReference>
<evidence type="ECO:0000256" key="7">
    <source>
        <dbReference type="PROSITE-ProRule" id="PRU00339"/>
    </source>
</evidence>
<reference evidence="10" key="1">
    <citation type="submission" date="2025-08" db="UniProtKB">
        <authorList>
            <consortium name="RefSeq"/>
        </authorList>
    </citation>
    <scope>IDENTIFICATION</scope>
</reference>
<evidence type="ECO:0000256" key="8">
    <source>
        <dbReference type="SAM" id="MobiDB-lite"/>
    </source>
</evidence>
<dbReference type="RefSeq" id="XP_004838534.1">
    <property type="nucleotide sequence ID" value="XM_004838477.2"/>
</dbReference>
<keyword evidence="2" id="KW-0677">Repeat</keyword>
<evidence type="ECO:0000256" key="3">
    <source>
        <dbReference type="ARBA" id="ARBA00022803"/>
    </source>
</evidence>
<sequence>MSEVTKNSLERILPQLKCHFTWNLFKEEGVLSHLEDRVCNQIQLLSTEFKATMYNLLAYLKHLQGQNEAALECLQQAEKLIKQEHAGQAEIRSLVTWGNYAWIYYHMGQLSDAQTYSDKVKQVCEKFSNPYSIEYPELDCEEGWTLLKCRRNERAKVCFEKALEEKPDNPEFSSGLAITMYHLDYKPWRQFPVNVLKQAIELSPENQYIKVLLALKLQKINEAEGEQLIEEALVKAPHQTDVLQSAAKFYRKKGNLDKAIEYILRALDSTPNNSYLYSQIISYYKEKVKQVQNTGESEAKGDREKIEELRVLITDYKSKVIEKMPNFLNVPCDLTEFRKAEECYQRAFSKELPSAEKQQLHTSHSNTQEYERKSEDITVENYLEHFPISKKSSEKEEKKHNAAENLPPKNAPNSCYLQGLDSKFNGDLLQATKCYEKAPGHLLKDALSGMGSVFQSPSGPEGSSEMCQNGSSSTLSELPHS</sequence>
<keyword evidence="5" id="KW-0051">Antiviral defense</keyword>
<feature type="region of interest" description="Disordered" evidence="8">
    <location>
        <begin position="388"/>
        <end position="414"/>
    </location>
</feature>
<evidence type="ECO:0000256" key="4">
    <source>
        <dbReference type="ARBA" id="ARBA00022859"/>
    </source>
</evidence>
<dbReference type="InterPro" id="IPR019734">
    <property type="entry name" value="TPR_rpt"/>
</dbReference>
<dbReference type="FunFam" id="1.25.40.10:FF:000036">
    <property type="entry name" value="interferon-induced protein with tetratricopeptide repeats 5"/>
    <property type="match status" value="1"/>
</dbReference>
<evidence type="ECO:0000313" key="10">
    <source>
        <dbReference type="RefSeq" id="XP_004838534.1"/>
    </source>
</evidence>
<keyword evidence="9" id="KW-1185">Reference proteome</keyword>
<dbReference type="AlphaFoldDB" id="A0AAX6NWK0"/>
<feature type="compositionally biased region" description="Basic and acidic residues" evidence="8">
    <location>
        <begin position="391"/>
        <end position="402"/>
    </location>
</feature>
<feature type="region of interest" description="Disordered" evidence="8">
    <location>
        <begin position="450"/>
        <end position="481"/>
    </location>
</feature>
<dbReference type="GO" id="GO:0035457">
    <property type="term" value="P:cellular response to interferon-alpha"/>
    <property type="evidence" value="ECO:0007669"/>
    <property type="project" value="UniProtKB-ARBA"/>
</dbReference>
<dbReference type="PROSITE" id="PS50005">
    <property type="entry name" value="TPR"/>
    <property type="match status" value="1"/>
</dbReference>
<gene>
    <name evidence="10" type="primary">Ifit3</name>
</gene>
<name>A0AAX6NWK0_HETGA</name>
<dbReference type="SUPFAM" id="SSF48452">
    <property type="entry name" value="TPR-like"/>
    <property type="match status" value="2"/>
</dbReference>
<dbReference type="InterPro" id="IPR011990">
    <property type="entry name" value="TPR-like_helical_dom_sf"/>
</dbReference>
<dbReference type="GO" id="GO:0045087">
    <property type="term" value="P:innate immune response"/>
    <property type="evidence" value="ECO:0007669"/>
    <property type="project" value="UniProtKB-KW"/>
</dbReference>
<organism evidence="9 10">
    <name type="scientific">Heterocephalus glaber</name>
    <name type="common">Naked mole rat</name>
    <dbReference type="NCBI Taxonomy" id="10181"/>
    <lineage>
        <taxon>Eukaryota</taxon>
        <taxon>Metazoa</taxon>
        <taxon>Chordata</taxon>
        <taxon>Craniata</taxon>
        <taxon>Vertebrata</taxon>
        <taxon>Euteleostomi</taxon>
        <taxon>Mammalia</taxon>
        <taxon>Eutheria</taxon>
        <taxon>Euarchontoglires</taxon>
        <taxon>Glires</taxon>
        <taxon>Rodentia</taxon>
        <taxon>Hystricomorpha</taxon>
        <taxon>Bathyergidae</taxon>
        <taxon>Heterocephalus</taxon>
    </lineage>
</organism>
<dbReference type="Gene3D" id="1.25.40.10">
    <property type="entry name" value="Tetratricopeptide repeat domain"/>
    <property type="match status" value="3"/>
</dbReference>
<protein>
    <submittedName>
        <fullName evidence="10">Interferon-induced protein with tetratricopeptide repeats 3</fullName>
    </submittedName>
</protein>
<accession>A0AAX6NWK0</accession>
<proteinExistence type="inferred from homology"/>
<dbReference type="PANTHER" id="PTHR10271">
    <property type="entry name" value="INTERFERON-INDUCED PROTEIN WITH TETRATRICOPEPTIDE REPEATS"/>
    <property type="match status" value="1"/>
</dbReference>
<keyword evidence="4" id="KW-0391">Immunity</keyword>
<dbReference type="KEGG" id="hgl:101714328"/>
<keyword evidence="3 7" id="KW-0802">TPR repeat</keyword>
<dbReference type="Pfam" id="PF13181">
    <property type="entry name" value="TPR_8"/>
    <property type="match status" value="3"/>
</dbReference>
<feature type="region of interest" description="Disordered" evidence="8">
    <location>
        <begin position="354"/>
        <end position="376"/>
    </location>
</feature>
<dbReference type="GO" id="GO:0051607">
    <property type="term" value="P:defense response to virus"/>
    <property type="evidence" value="ECO:0007669"/>
    <property type="project" value="UniProtKB-KW"/>
</dbReference>
<feature type="repeat" description="TPR" evidence="7">
    <location>
        <begin position="240"/>
        <end position="273"/>
    </location>
</feature>